<dbReference type="Proteomes" id="UP001140949">
    <property type="component" value="Unassembled WGS sequence"/>
</dbReference>
<gene>
    <name evidence="2" type="ORF">M6B38_195065</name>
</gene>
<dbReference type="EMBL" id="JANAVB010037419">
    <property type="protein sequence ID" value="KAJ6802064.1"/>
    <property type="molecule type" value="Genomic_DNA"/>
</dbReference>
<keyword evidence="2" id="KW-0675">Receptor</keyword>
<feature type="compositionally biased region" description="Gly residues" evidence="1">
    <location>
        <begin position="16"/>
        <end position="31"/>
    </location>
</feature>
<protein>
    <submittedName>
        <fullName evidence="2">Proline-rich receptor-like protein kinase PERK8</fullName>
    </submittedName>
</protein>
<name>A0AAX6EDE9_IRIPA</name>
<accession>A0AAX6EDE9</accession>
<keyword evidence="3" id="KW-1185">Reference proteome</keyword>
<evidence type="ECO:0000313" key="2">
    <source>
        <dbReference type="EMBL" id="KAJ6802064.1"/>
    </source>
</evidence>
<dbReference type="GO" id="GO:0016301">
    <property type="term" value="F:kinase activity"/>
    <property type="evidence" value="ECO:0007669"/>
    <property type="project" value="UniProtKB-KW"/>
</dbReference>
<reference evidence="2" key="2">
    <citation type="submission" date="2023-04" db="EMBL/GenBank/DDBJ databases">
        <authorList>
            <person name="Bruccoleri R.E."/>
            <person name="Oakeley E.J."/>
            <person name="Faust A.-M."/>
            <person name="Dessus-Babus S."/>
            <person name="Altorfer M."/>
            <person name="Burckhardt D."/>
            <person name="Oertli M."/>
            <person name="Naumann U."/>
            <person name="Petersen F."/>
            <person name="Wong J."/>
        </authorList>
    </citation>
    <scope>NUCLEOTIDE SEQUENCE</scope>
    <source>
        <strain evidence="2">GSM-AAB239-AS_SAM_17_03QT</strain>
        <tissue evidence="2">Leaf</tissue>
    </source>
</reference>
<evidence type="ECO:0000256" key="1">
    <source>
        <dbReference type="SAM" id="MobiDB-lite"/>
    </source>
</evidence>
<proteinExistence type="predicted"/>
<feature type="region of interest" description="Disordered" evidence="1">
    <location>
        <begin position="16"/>
        <end position="41"/>
    </location>
</feature>
<dbReference type="AlphaFoldDB" id="A0AAX6EDE9"/>
<reference evidence="2" key="1">
    <citation type="journal article" date="2023" name="GigaByte">
        <title>Genome assembly of the bearded iris, Iris pallida Lam.</title>
        <authorList>
            <person name="Bruccoleri R.E."/>
            <person name="Oakeley E.J."/>
            <person name="Faust A.M.E."/>
            <person name="Altorfer M."/>
            <person name="Dessus-Babus S."/>
            <person name="Burckhardt D."/>
            <person name="Oertli M."/>
            <person name="Naumann U."/>
            <person name="Petersen F."/>
            <person name="Wong J."/>
        </authorList>
    </citation>
    <scope>NUCLEOTIDE SEQUENCE</scope>
    <source>
        <strain evidence="2">GSM-AAB239-AS_SAM_17_03QT</strain>
    </source>
</reference>
<comment type="caution">
    <text evidence="2">The sequence shown here is derived from an EMBL/GenBank/DDBJ whole genome shotgun (WGS) entry which is preliminary data.</text>
</comment>
<sequence>MMMMMVDGVRGGGTRWGGAAGMGRSGQGCGSTGQHRRHKRAWGRWLAGTRVTRWLLAAVGQGRAGDGRPFRVRF</sequence>
<keyword evidence="2" id="KW-0808">Transferase</keyword>
<keyword evidence="2" id="KW-0418">Kinase</keyword>
<evidence type="ECO:0000313" key="3">
    <source>
        <dbReference type="Proteomes" id="UP001140949"/>
    </source>
</evidence>
<organism evidence="2 3">
    <name type="scientific">Iris pallida</name>
    <name type="common">Sweet iris</name>
    <dbReference type="NCBI Taxonomy" id="29817"/>
    <lineage>
        <taxon>Eukaryota</taxon>
        <taxon>Viridiplantae</taxon>
        <taxon>Streptophyta</taxon>
        <taxon>Embryophyta</taxon>
        <taxon>Tracheophyta</taxon>
        <taxon>Spermatophyta</taxon>
        <taxon>Magnoliopsida</taxon>
        <taxon>Liliopsida</taxon>
        <taxon>Asparagales</taxon>
        <taxon>Iridaceae</taxon>
        <taxon>Iridoideae</taxon>
        <taxon>Irideae</taxon>
        <taxon>Iris</taxon>
    </lineage>
</organism>